<dbReference type="Proteomes" id="UP000290218">
    <property type="component" value="Unassembled WGS sequence"/>
</dbReference>
<dbReference type="PANTHER" id="PTHR33361:SF2">
    <property type="entry name" value="DUF885 DOMAIN-CONTAINING PROTEIN"/>
    <property type="match status" value="1"/>
</dbReference>
<name>A0A4Q1CBX4_9BACT</name>
<dbReference type="OrthoDB" id="9760040at2"/>
<evidence type="ECO:0000313" key="1">
    <source>
        <dbReference type="EMBL" id="RXK56604.1"/>
    </source>
</evidence>
<comment type="caution">
    <text evidence="1">The sequence shown here is derived from an EMBL/GenBank/DDBJ whole genome shotgun (WGS) entry which is preliminary data.</text>
</comment>
<dbReference type="EMBL" id="SDHX01000001">
    <property type="protein sequence ID" value="RXK56604.1"/>
    <property type="molecule type" value="Genomic_DNA"/>
</dbReference>
<evidence type="ECO:0000313" key="2">
    <source>
        <dbReference type="Proteomes" id="UP000290218"/>
    </source>
</evidence>
<dbReference type="RefSeq" id="WP_129047972.1">
    <property type="nucleotide sequence ID" value="NZ_SDHX01000001.1"/>
</dbReference>
<dbReference type="PANTHER" id="PTHR33361">
    <property type="entry name" value="GLR0591 PROTEIN"/>
    <property type="match status" value="1"/>
</dbReference>
<protein>
    <submittedName>
        <fullName evidence="1">DUF885 domain-containing protein</fullName>
    </submittedName>
</protein>
<organism evidence="1 2">
    <name type="scientific">Oleiharenicola lentus</name>
    <dbReference type="NCBI Taxonomy" id="2508720"/>
    <lineage>
        <taxon>Bacteria</taxon>
        <taxon>Pseudomonadati</taxon>
        <taxon>Verrucomicrobiota</taxon>
        <taxon>Opitutia</taxon>
        <taxon>Opitutales</taxon>
        <taxon>Opitutaceae</taxon>
        <taxon>Oleiharenicola</taxon>
    </lineage>
</organism>
<gene>
    <name evidence="1" type="ORF">ESB00_12270</name>
</gene>
<sequence>MQGKLRFFAALVVGAVSFVSGRGDEFAARYQAVIDAKGKAPEAERLHALFQADWAYTMAVYPEYATWVGYAGHEREWTDLSREAIARRREVAGRALPALATIDRTQLGPVDRVSYDIFKRQAEESVEGNRFPSELEQINQLGGIHQDATQLLRGMSAANAGHFENQLARLQALPQVVDNVISLLEEGLAKGITPPQITLREVPTQILNQIPEEPLKSPLLATFVDLPPAVSGERGLELRAAAAKTYTIEVRPAFQRLEKFVREKYIPGARQTIAATDLPDGRAWYALRIKTYTSTDLTAQQIHDIGLAEVKRIRAEMERVKTQVGFKGTLPEFFVFLRTDPQFYFTDKEDLLRAYRDIAKRADPQMIKLFKTLPRTPYGILPVPAYAEKSQTTAYYYPGAPETGRPGYFFANTYALHTRPKWEMEALTLHEAVPGHHHQIALAQEMDALPEFRRHGGYTAFVEGWGLYSESLGEEMGFYTDPYAKFGQLTYEMWRAVRLVVDTGMHALGWSRQQAIDYFKDNAGKSEHDIVVEIDRYIVWPGQALAYKLGELKIKELRAHAEKELGAKFDIRLFHDEVLRNGAVPLTVLETHIREWVAAQKAAAPVAG</sequence>
<reference evidence="1 2" key="1">
    <citation type="submission" date="2019-01" db="EMBL/GenBank/DDBJ databases">
        <title>Lacunisphaera sp. strain TWA-58.</title>
        <authorList>
            <person name="Chen W.-M."/>
        </authorList>
    </citation>
    <scope>NUCLEOTIDE SEQUENCE [LARGE SCALE GENOMIC DNA]</scope>
    <source>
        <strain evidence="1 2">TWA-58</strain>
    </source>
</reference>
<dbReference type="InterPro" id="IPR010281">
    <property type="entry name" value="DUF885"/>
</dbReference>
<keyword evidence="2" id="KW-1185">Reference proteome</keyword>
<accession>A0A4Q1CBX4</accession>
<dbReference type="Pfam" id="PF05960">
    <property type="entry name" value="DUF885"/>
    <property type="match status" value="1"/>
</dbReference>
<dbReference type="AlphaFoldDB" id="A0A4Q1CBX4"/>
<proteinExistence type="predicted"/>